<protein>
    <submittedName>
        <fullName evidence="1">Uncharacterized protein</fullName>
    </submittedName>
</protein>
<proteinExistence type="predicted"/>
<dbReference type="AlphaFoldDB" id="A0A0A8YQ86"/>
<name>A0A0A8YQ86_ARUDO</name>
<evidence type="ECO:0000313" key="1">
    <source>
        <dbReference type="EMBL" id="JAD27050.1"/>
    </source>
</evidence>
<dbReference type="EMBL" id="GBRH01270845">
    <property type="protein sequence ID" value="JAD27050.1"/>
    <property type="molecule type" value="Transcribed_RNA"/>
</dbReference>
<accession>A0A0A8YQ86</accession>
<reference evidence="1" key="2">
    <citation type="journal article" date="2015" name="Data Brief">
        <title>Shoot transcriptome of the giant reed, Arundo donax.</title>
        <authorList>
            <person name="Barrero R.A."/>
            <person name="Guerrero F.D."/>
            <person name="Moolhuijzen P."/>
            <person name="Goolsby J.A."/>
            <person name="Tidwell J."/>
            <person name="Bellgard S.E."/>
            <person name="Bellgard M.I."/>
        </authorList>
    </citation>
    <scope>NUCLEOTIDE SEQUENCE</scope>
    <source>
        <tissue evidence="1">Shoot tissue taken approximately 20 cm above the soil surface</tissue>
    </source>
</reference>
<sequence>MLPDVIDETEAHQTNPHMMSNICCKVSSTLLSETAKCPPPTSLYVAKWRSFT</sequence>
<organism evidence="1">
    <name type="scientific">Arundo donax</name>
    <name type="common">Giant reed</name>
    <name type="synonym">Donax arundinaceus</name>
    <dbReference type="NCBI Taxonomy" id="35708"/>
    <lineage>
        <taxon>Eukaryota</taxon>
        <taxon>Viridiplantae</taxon>
        <taxon>Streptophyta</taxon>
        <taxon>Embryophyta</taxon>
        <taxon>Tracheophyta</taxon>
        <taxon>Spermatophyta</taxon>
        <taxon>Magnoliopsida</taxon>
        <taxon>Liliopsida</taxon>
        <taxon>Poales</taxon>
        <taxon>Poaceae</taxon>
        <taxon>PACMAD clade</taxon>
        <taxon>Arundinoideae</taxon>
        <taxon>Arundineae</taxon>
        <taxon>Arundo</taxon>
    </lineage>
</organism>
<reference evidence="1" key="1">
    <citation type="submission" date="2014-09" db="EMBL/GenBank/DDBJ databases">
        <authorList>
            <person name="Magalhaes I.L.F."/>
            <person name="Oliveira U."/>
            <person name="Santos F.R."/>
            <person name="Vidigal T.H.D.A."/>
            <person name="Brescovit A.D."/>
            <person name="Santos A.J."/>
        </authorList>
    </citation>
    <scope>NUCLEOTIDE SEQUENCE</scope>
    <source>
        <tissue evidence="1">Shoot tissue taken approximately 20 cm above the soil surface</tissue>
    </source>
</reference>